<dbReference type="Pfam" id="PF00030">
    <property type="entry name" value="Crystall"/>
    <property type="match status" value="2"/>
</dbReference>
<feature type="non-terminal residue" evidence="6">
    <location>
        <position position="1"/>
    </location>
</feature>
<comment type="similarity">
    <text evidence="1">Belongs to the beta/gamma-crystallin family.</text>
</comment>
<reference evidence="6 7" key="1">
    <citation type="journal article" date="2021" name="Cell">
        <title>Tracing the genetic footprints of vertebrate landing in non-teleost ray-finned fishes.</title>
        <authorList>
            <person name="Bi X."/>
            <person name="Wang K."/>
            <person name="Yang L."/>
            <person name="Pan H."/>
            <person name="Jiang H."/>
            <person name="Wei Q."/>
            <person name="Fang M."/>
            <person name="Yu H."/>
            <person name="Zhu C."/>
            <person name="Cai Y."/>
            <person name="He Y."/>
            <person name="Gan X."/>
            <person name="Zeng H."/>
            <person name="Yu D."/>
            <person name="Zhu Y."/>
            <person name="Jiang H."/>
            <person name="Qiu Q."/>
            <person name="Yang H."/>
            <person name="Zhang Y.E."/>
            <person name="Wang W."/>
            <person name="Zhu M."/>
            <person name="He S."/>
            <person name="Zhang G."/>
        </authorList>
    </citation>
    <scope>NUCLEOTIDE SEQUENCE [LARGE SCALE GENOMIC DNA]</scope>
    <source>
        <strain evidence="6">Bchr_013</strain>
    </source>
</reference>
<comment type="caution">
    <text evidence="6">The sequence shown here is derived from an EMBL/GenBank/DDBJ whole genome shotgun (WGS) entry which is preliminary data.</text>
</comment>
<dbReference type="CDD" id="cd20230">
    <property type="entry name" value="PFM_EP37-like"/>
    <property type="match status" value="1"/>
</dbReference>
<comment type="similarity">
    <text evidence="2">Belongs to the aerolysin family.</text>
</comment>
<dbReference type="GO" id="GO:0007601">
    <property type="term" value="P:visual perception"/>
    <property type="evidence" value="ECO:0007669"/>
    <property type="project" value="TreeGrafter"/>
</dbReference>
<dbReference type="InterPro" id="IPR055267">
    <property type="entry name" value="Aerolysin-like_C"/>
</dbReference>
<feature type="non-terminal residue" evidence="6">
    <location>
        <position position="363"/>
    </location>
</feature>
<dbReference type="GO" id="GO:0002088">
    <property type="term" value="P:lens development in camera-type eye"/>
    <property type="evidence" value="ECO:0007669"/>
    <property type="project" value="TreeGrafter"/>
</dbReference>
<organism evidence="6 7">
    <name type="scientific">Polypterus senegalus</name>
    <name type="common">Senegal bichir</name>
    <dbReference type="NCBI Taxonomy" id="55291"/>
    <lineage>
        <taxon>Eukaryota</taxon>
        <taxon>Metazoa</taxon>
        <taxon>Chordata</taxon>
        <taxon>Craniata</taxon>
        <taxon>Vertebrata</taxon>
        <taxon>Euteleostomi</taxon>
        <taxon>Actinopterygii</taxon>
        <taxon>Polypteriformes</taxon>
        <taxon>Polypteridae</taxon>
        <taxon>Polypterus</taxon>
    </lineage>
</organism>
<evidence type="ECO:0000256" key="1">
    <source>
        <dbReference type="ARBA" id="ARBA00009646"/>
    </source>
</evidence>
<dbReference type="AlphaFoldDB" id="A0A8X7WYW7"/>
<evidence type="ECO:0000313" key="7">
    <source>
        <dbReference type="Proteomes" id="UP000886611"/>
    </source>
</evidence>
<feature type="domain" description="Beta/gamma crystallin 'Greek key'" evidence="5">
    <location>
        <begin position="27"/>
        <end position="67"/>
    </location>
</feature>
<dbReference type="PROSITE" id="PS50915">
    <property type="entry name" value="CRYSTALLIN_BETA_GAMMA"/>
    <property type="match status" value="3"/>
</dbReference>
<feature type="domain" description="Beta/gamma crystallin 'Greek key'" evidence="5">
    <location>
        <begin position="152"/>
        <end position="194"/>
    </location>
</feature>
<dbReference type="OrthoDB" id="8622782at2759"/>
<feature type="domain" description="Beta/gamma crystallin 'Greek key'" evidence="5">
    <location>
        <begin position="68"/>
        <end position="106"/>
    </location>
</feature>
<accession>A0A8X7WYW7</accession>
<dbReference type="Gene3D" id="2.170.15.10">
    <property type="entry name" value="Proaerolysin, chain A, domain 3"/>
    <property type="match status" value="1"/>
</dbReference>
<dbReference type="SUPFAM" id="SSF49695">
    <property type="entry name" value="gamma-Crystallin-like"/>
    <property type="match status" value="1"/>
</dbReference>
<keyword evidence="3" id="KW-0677">Repeat</keyword>
<evidence type="ECO:0000256" key="3">
    <source>
        <dbReference type="ARBA" id="ARBA00022737"/>
    </source>
</evidence>
<dbReference type="Pfam" id="PF01117">
    <property type="entry name" value="Aerolysin"/>
    <property type="match status" value="1"/>
</dbReference>
<evidence type="ECO:0000256" key="4">
    <source>
        <dbReference type="ARBA" id="ARBA00023157"/>
    </source>
</evidence>
<sequence length="363" mass="40784">MSLQPALVFQISPICSRKQTKAFFAMSKIIIYEHSDFKGLSKAFTRDVPNLATENFNDCISSIKVIGMPWVAYEHANYQGRQIVYEEGQYASVAMNDAFSSLKLITDNLDDPLISLYEDLNYGGRSKDITTETNLCFSDFNDKASSHIVQRGAWVLYEHSNREGRQIIARAGERAPNYYNFGFNDQLSSLRPLQYGSPTVKAKIQWEKMIKESERNVKIDELVGINKSDTEQSFSSTATKEYETYVSQSITFSNSTSITVGTSFSLDIVPGVGMESSISVSNTFSVEKGKTESTTSREKTEFTLPVKIPPHTKLTVNVMRKEMSVRVPVEFTVTRGINTKIEYGEYRCSSGSSVHAEYSSERV</sequence>
<dbReference type="SMART" id="SM00247">
    <property type="entry name" value="XTALbg"/>
    <property type="match status" value="2"/>
</dbReference>
<gene>
    <name evidence="6" type="primary">Edsp_1</name>
    <name evidence="6" type="ORF">GTO96_0019324</name>
</gene>
<dbReference type="Gene3D" id="2.60.20.10">
    <property type="entry name" value="Crystallins"/>
    <property type="match status" value="2"/>
</dbReference>
<dbReference type="InterPro" id="IPR011024">
    <property type="entry name" value="G_crystallin-like"/>
</dbReference>
<keyword evidence="7" id="KW-1185">Reference proteome</keyword>
<dbReference type="InterPro" id="IPR050252">
    <property type="entry name" value="Beta/Gamma-Crystallin"/>
</dbReference>
<dbReference type="EMBL" id="JAATIS010005477">
    <property type="protein sequence ID" value="KAG2459243.1"/>
    <property type="molecule type" value="Genomic_DNA"/>
</dbReference>
<name>A0A8X7WYW7_POLSE</name>
<dbReference type="PANTHER" id="PTHR11818:SF103">
    <property type="entry name" value="BETA_GAMMA CRYSTALLIN 'GREEK KEY' DOMAIN-CONTAINING PROTEIN"/>
    <property type="match status" value="1"/>
</dbReference>
<evidence type="ECO:0000313" key="6">
    <source>
        <dbReference type="EMBL" id="KAG2459243.1"/>
    </source>
</evidence>
<dbReference type="PANTHER" id="PTHR11818">
    <property type="entry name" value="BETA/GAMMA CRYSTALLIN"/>
    <property type="match status" value="1"/>
</dbReference>
<dbReference type="SUPFAM" id="SSF56973">
    <property type="entry name" value="Aerolisin/ETX pore-forming domain"/>
    <property type="match status" value="1"/>
</dbReference>
<protein>
    <submittedName>
        <fullName evidence="6">EDSP protein</fullName>
    </submittedName>
</protein>
<evidence type="ECO:0000259" key="5">
    <source>
        <dbReference type="PROSITE" id="PS50915"/>
    </source>
</evidence>
<evidence type="ECO:0000256" key="2">
    <source>
        <dbReference type="ARBA" id="ARBA00009831"/>
    </source>
</evidence>
<proteinExistence type="inferred from homology"/>
<dbReference type="InterPro" id="IPR001064">
    <property type="entry name" value="Beta/gamma_crystallin"/>
</dbReference>
<dbReference type="GO" id="GO:0005212">
    <property type="term" value="F:structural constituent of eye lens"/>
    <property type="evidence" value="ECO:0007669"/>
    <property type="project" value="TreeGrafter"/>
</dbReference>
<keyword evidence="4" id="KW-1015">Disulfide bond</keyword>
<dbReference type="Proteomes" id="UP000886611">
    <property type="component" value="Unassembled WGS sequence"/>
</dbReference>